<gene>
    <name evidence="3" type="primary">LOC101240776</name>
</gene>
<evidence type="ECO:0000313" key="2">
    <source>
        <dbReference type="Proteomes" id="UP001652625"/>
    </source>
</evidence>
<dbReference type="GeneID" id="101240776"/>
<feature type="compositionally biased region" description="Basic residues" evidence="1">
    <location>
        <begin position="765"/>
        <end position="784"/>
    </location>
</feature>
<evidence type="ECO:0000313" key="3">
    <source>
        <dbReference type="RefSeq" id="XP_065669220.1"/>
    </source>
</evidence>
<protein>
    <submittedName>
        <fullName evidence="3">Uncharacterized protein LOC101240776 isoform X4</fullName>
    </submittedName>
</protein>
<evidence type="ECO:0000256" key="1">
    <source>
        <dbReference type="SAM" id="MobiDB-lite"/>
    </source>
</evidence>
<feature type="region of interest" description="Disordered" evidence="1">
    <location>
        <begin position="764"/>
        <end position="791"/>
    </location>
</feature>
<organism evidence="2 3">
    <name type="scientific">Hydra vulgaris</name>
    <name type="common">Hydra</name>
    <name type="synonym">Hydra attenuata</name>
    <dbReference type="NCBI Taxonomy" id="6087"/>
    <lineage>
        <taxon>Eukaryota</taxon>
        <taxon>Metazoa</taxon>
        <taxon>Cnidaria</taxon>
        <taxon>Hydrozoa</taxon>
        <taxon>Hydroidolina</taxon>
        <taxon>Anthoathecata</taxon>
        <taxon>Aplanulata</taxon>
        <taxon>Hydridae</taxon>
        <taxon>Hydra</taxon>
    </lineage>
</organism>
<sequence>MQVLKRLATLYYLIWLTSKLQKVFHVSAYSGESESFDDSESGSSGEYQGVANGNDGECKKIYLNINQGTKNFKLDRCSLTSAFKIMGFGEMDPSLNQFLKPETHSFNCYLLQEINQSKQSKSVIHCNINKFTALPRGNGTIDMNGAKLEIHATDNIYKNIELKLYEDFKKNNIITKDAGSNNIKLDYFFDGSTFQDVETFLDQHFGFNYNNLTKFQEFNKFFPNSWRELSFTALFAPNFEFVEIIFWNKKDSDNTFFIFQSSTNSDESAVGFFKILDDYKSTINQALGIEVDENLLPMLKKFSSSCFSSCTSEIIMVFSNTHHDIIKSCITEESNVIMPKGVTLRWKNKSKNTVKIPSVSKDGTIVGGSSEIIGFSAQFFKVNDVTVANVTSYDNITSTLQTIIDNFLPQTLQFQDDDDFKLVLEKRAFFQMIYLSKDIVSLHCVLDEDWSIADELIQLKGLNLNLIVPLNNLQPTNNQIFSGNGEILVIGQMVEVKIEKGQAEYFLSADFIANNLSMLTEAAKVSFLPDNDYDKFQHLKSLPLSSLILKIKLNSKVLKFQGTSLSYANVSDKGVPNFSTLEIVLYNKNKNANMVVGICQEFVFFEKFVKEILDINLEGVPWLAFENFCFLVAKEEDSINKQHFNTEMYPVLKEGIGYKGRISYDNIVCQTIIKADGVTQVLNNYEDMCNFIKNKTNDFMKFIGGEGSISQSLFNFKTIVNTDQAVVLKIGSLQMINPSFSLKEVYQYTYKVTEKSPKIVTPNTKHTKLQRHNHHSHKRSHRNIKRSDETQNVEKITTRMFGVVIEGDVKDTSTKFECKGALSSYESGQLILNCTDAKISISYSEITNSQNVDKDVLFEASQGKSVVNNFSIFEFHSQMNVIYEDRIMKIENGSLTFNLLNIKDTYFSAQLKDVKDFKTILRKFQIIRNMKRLPLYIFSGSKFYESALLVWSGKDSVIAAASNRTARASTLNLFGSVNRSLSAVDFKMTVKKCFVRYVEWLPVMNVSMSKFIVYNKNKNKTTIGPKLRLEWNWCKCNKNSNSCNQDIKSINISGNVETIGISGKFEIILDKDGYFDTTMNHLFFNEVQAYINIKQEASLETLNQINPKLYVNLIQDDKTKFFIKNTVKNHFKTLANEFVSLYNGNSFSLINIKAEDLLYHPTKKIIDAIKPINDMIADQILAIESINKVMSRDCVEECIASPVNIPGIVTQQNSEGISFKWLPNNQRAINVSCVTDCEIIKSNENENLDDKINKIKKEIIIYDKLVGEAKELTDFYSTFEETTRSSYTAFESHKKKYEQLFNLLNKDVKEEVDFFQIEKFEINANVADIMMLGQNCVQNFKAKYTMFNQPKEFTFCQCFNGEYATYFANKVVENYLGDEFPNLKAFYEFHDSYVVKQEVYYKSLEDNLTNFYEKYGNIHVEDVEESPSQRFTVQFNDSLLDSSEVLNFHTKKLYLPLLAQSKRGLLDENHYAITRSIKTRKAFLYSSPWAALSVFDLENSLKGAQLVVRALPTNKSHCHTVSESGNQYIGLYSSIRSISDSYSQTKDQLSLIHQSMQNETNVLKKYTVGTSSETNIDQLYWIRQLERGTQLFYDLTQKKLSTYSSHALAAFKTKFERALKRNGFLNIGRFIKKLKEQVQTASRSVKKTSGMAAVSRLSEAIVSLFSKPNQKLDLVANRIKEMEKYVMNINGMVRTCKH</sequence>
<name>A0ABM4D4K3_HYDVU</name>
<accession>A0ABM4D4K3</accession>
<dbReference type="Proteomes" id="UP001652625">
    <property type="component" value="Chromosome 12"/>
</dbReference>
<proteinExistence type="predicted"/>
<keyword evidence="2" id="KW-1185">Reference proteome</keyword>
<reference evidence="3" key="1">
    <citation type="submission" date="2025-08" db="UniProtKB">
        <authorList>
            <consortium name="RefSeq"/>
        </authorList>
    </citation>
    <scope>IDENTIFICATION</scope>
</reference>
<dbReference type="RefSeq" id="XP_065669220.1">
    <property type="nucleotide sequence ID" value="XM_065813148.1"/>
</dbReference>